<proteinExistence type="predicted"/>
<protein>
    <submittedName>
        <fullName evidence="3">Autotransporter protein</fullName>
    </submittedName>
</protein>
<keyword evidence="1" id="KW-0732">Signal</keyword>
<dbReference type="SMART" id="SM00869">
    <property type="entry name" value="Autotransporter"/>
    <property type="match status" value="1"/>
</dbReference>
<dbReference type="Gene3D" id="2.40.128.130">
    <property type="entry name" value="Autotransporter beta-domain"/>
    <property type="match status" value="1"/>
</dbReference>
<evidence type="ECO:0000256" key="1">
    <source>
        <dbReference type="SAM" id="SignalP"/>
    </source>
</evidence>
<reference evidence="3" key="1">
    <citation type="journal article" date="2014" name="Int. J. Syst. Evol. Microbiol.">
        <title>Complete genome sequence of Corynebacterium casei LMG S-19264T (=DSM 44701T), isolated from a smear-ripened cheese.</title>
        <authorList>
            <consortium name="US DOE Joint Genome Institute (JGI-PGF)"/>
            <person name="Walter F."/>
            <person name="Albersmeier A."/>
            <person name="Kalinowski J."/>
            <person name="Ruckert C."/>
        </authorList>
    </citation>
    <scope>NUCLEOTIDE SEQUENCE</scope>
    <source>
        <strain evidence="3">KCTC 32296</strain>
    </source>
</reference>
<evidence type="ECO:0000259" key="2">
    <source>
        <dbReference type="PROSITE" id="PS51208"/>
    </source>
</evidence>
<comment type="caution">
    <text evidence="3">The sequence shown here is derived from an EMBL/GenBank/DDBJ whole genome shotgun (WGS) entry which is preliminary data.</text>
</comment>
<dbReference type="InterPro" id="IPR036709">
    <property type="entry name" value="Autotransporte_beta_dom_sf"/>
</dbReference>
<dbReference type="RefSeq" id="WP_189487254.1">
    <property type="nucleotide sequence ID" value="NZ_BMZB01000003.1"/>
</dbReference>
<feature type="chain" id="PRO_5036880712" evidence="1">
    <location>
        <begin position="28"/>
        <end position="1053"/>
    </location>
</feature>
<reference evidence="3" key="2">
    <citation type="submission" date="2020-09" db="EMBL/GenBank/DDBJ databases">
        <authorList>
            <person name="Sun Q."/>
            <person name="Kim S."/>
        </authorList>
    </citation>
    <scope>NUCLEOTIDE SEQUENCE</scope>
    <source>
        <strain evidence="3">KCTC 32296</strain>
    </source>
</reference>
<dbReference type="InterPro" id="IPR005546">
    <property type="entry name" value="Autotransporte_beta"/>
</dbReference>
<gene>
    <name evidence="3" type="ORF">GCM10011273_25970</name>
</gene>
<dbReference type="EMBL" id="BMZB01000003">
    <property type="protein sequence ID" value="GGZ38240.1"/>
    <property type="molecule type" value="Genomic_DNA"/>
</dbReference>
<dbReference type="Pfam" id="PF03797">
    <property type="entry name" value="Autotransporter"/>
    <property type="match status" value="1"/>
</dbReference>
<dbReference type="AlphaFoldDB" id="A0A918UVD1"/>
<dbReference type="PROSITE" id="PS51208">
    <property type="entry name" value="AUTOTRANSPORTER"/>
    <property type="match status" value="1"/>
</dbReference>
<dbReference type="Proteomes" id="UP000662572">
    <property type="component" value="Unassembled WGS sequence"/>
</dbReference>
<feature type="domain" description="Autotransporter" evidence="2">
    <location>
        <begin position="777"/>
        <end position="1053"/>
    </location>
</feature>
<dbReference type="SUPFAM" id="SSF103515">
    <property type="entry name" value="Autotransporter"/>
    <property type="match status" value="1"/>
</dbReference>
<feature type="signal peptide" evidence="1">
    <location>
        <begin position="1"/>
        <end position="27"/>
    </location>
</feature>
<accession>A0A918UVD1</accession>
<evidence type="ECO:0000313" key="4">
    <source>
        <dbReference type="Proteomes" id="UP000662572"/>
    </source>
</evidence>
<keyword evidence="4" id="KW-1185">Reference proteome</keyword>
<evidence type="ECO:0000313" key="3">
    <source>
        <dbReference type="EMBL" id="GGZ38240.1"/>
    </source>
</evidence>
<name>A0A918UVD1_9CAUL</name>
<sequence length="1053" mass="108631">MRKSHLRNATAIGLILAAGISAHTASAETSITTERTTPIATSTANSGAADDVKIAAAGSIKLASGTAITLNSNNKVTTEGAINMSASADNSTGILINGGTTGEVSVKSNITVTDNYTPADSTTDDDDFVDGEFATGTGRYGIRLTGTTPFTGKIEVTSGSTITIEGNQSYGIRLEAPQVGNFSFDGAIAAAGTDTKGISIENNVTGNVYVSGTVNALGRNASALNLSGNVSGSVILDGTMAGTGYRFTSTLSDAQLALLDPDDLYQSGPLVSISGNLSKGLLLNSTVTADTTNTDIDGDGTLDANQTTANLTQYGGAPALLIGSATQDITLNSVVTAKATDSYGLVVKGNVNAAGLYKDVNATAIQIGGLGHNVTLQNGLSIQGNITAVGTKGNATGISLLSGANVANFVNSGTMRATTTTLNNNSAIVVDIAAGATVPAFTNSGTISATGAGTTASAIGVRDTSNTLTSFTNTGFITSVTVPADENNDGVADTAVNRGIAIDTRTNSAGLTLVQTDTKPDDDTVAAPFIQGDILLGAGNDSVTINGGQVLGNIDFGAGSNTMLLDKKAIVLGKITGSGTVALDVAEARLGLTGGSQVNLSSLHLGAKSELYLVLNPDTATTPLLINTGTTTIDSGAKVLLSLTEIIKTPTQFTVMTGNNISIANLDVATLSQNVPWLYNATLSTGTANTNLYADFRLKTQSESGLSVNEYSALDAVLTAAQTDAATQLALLAQTNPNSFNEVYSAFLPDYSGEALLTLSKGHEALTHSLARQSFLPSDGETQYWLQEYGFHMERERAETTGFTSTGFAFAGGAERGLMGNQAVGVYVAYTTTTPEDTFAAANETSSTSDISVGGYWRLYNENFKAWASAGIGRATFDSKRELISAQKVMVAEADWSGISYSGNIGASYETSLGPISMRPQVAVDFYALNEDERTETGGGSSFDLTVDSRDSHMASASALVFFGRANRKALIQPEIWVGYRQNVSVEIADTTARFGTGNPFTLNGGDVEGGSPVVGFRLAASNEYGYLALEAEAEKYDAYENYSISLRTGFKF</sequence>
<organism evidence="3 4">
    <name type="scientific">Asticcacaulis endophyticus</name>
    <dbReference type="NCBI Taxonomy" id="1395890"/>
    <lineage>
        <taxon>Bacteria</taxon>
        <taxon>Pseudomonadati</taxon>
        <taxon>Pseudomonadota</taxon>
        <taxon>Alphaproteobacteria</taxon>
        <taxon>Caulobacterales</taxon>
        <taxon>Caulobacteraceae</taxon>
        <taxon>Asticcacaulis</taxon>
    </lineage>
</organism>